<dbReference type="AlphaFoldDB" id="A0A428ZKK2"/>
<dbReference type="InterPro" id="IPR019734">
    <property type="entry name" value="TPR_rpt"/>
</dbReference>
<keyword evidence="3 5" id="KW-0238">DNA-binding</keyword>
<dbReference type="InterPro" id="IPR051677">
    <property type="entry name" value="AfsR-DnrI-RedD_regulator"/>
</dbReference>
<protein>
    <recommendedName>
        <fullName evidence="6">OmpR/PhoB-type domain-containing protein</fullName>
    </recommendedName>
</protein>
<dbReference type="SUPFAM" id="SSF52540">
    <property type="entry name" value="P-loop containing nucleoside triphosphate hydrolases"/>
    <property type="match status" value="1"/>
</dbReference>
<feature type="DNA-binding region" description="OmpR/PhoB-type" evidence="5">
    <location>
        <begin position="1"/>
        <end position="99"/>
    </location>
</feature>
<dbReference type="SUPFAM" id="SSF48452">
    <property type="entry name" value="TPR-like"/>
    <property type="match status" value="2"/>
</dbReference>
<dbReference type="Proteomes" id="UP000287547">
    <property type="component" value="Unassembled WGS sequence"/>
</dbReference>
<gene>
    <name evidence="7" type="ORF">DMH04_08330</name>
</gene>
<dbReference type="Gene3D" id="3.40.50.300">
    <property type="entry name" value="P-loop containing nucleotide triphosphate hydrolases"/>
    <property type="match status" value="1"/>
</dbReference>
<dbReference type="InterPro" id="IPR002182">
    <property type="entry name" value="NB-ARC"/>
</dbReference>
<keyword evidence="4" id="KW-0804">Transcription</keyword>
<evidence type="ECO:0000256" key="3">
    <source>
        <dbReference type="ARBA" id="ARBA00023125"/>
    </source>
</evidence>
<dbReference type="Gene3D" id="1.10.10.10">
    <property type="entry name" value="Winged helix-like DNA-binding domain superfamily/Winged helix DNA-binding domain"/>
    <property type="match status" value="1"/>
</dbReference>
<dbReference type="PANTHER" id="PTHR35807">
    <property type="entry name" value="TRANSCRIPTIONAL REGULATOR REDD-RELATED"/>
    <property type="match status" value="1"/>
</dbReference>
<reference evidence="7 8" key="1">
    <citation type="submission" date="2018-05" db="EMBL/GenBank/DDBJ databases">
        <title>Evolution of GPA BGCs.</title>
        <authorList>
            <person name="Waglechner N."/>
            <person name="Wright G.D."/>
        </authorList>
    </citation>
    <scope>NUCLEOTIDE SEQUENCE [LARGE SCALE GENOMIC DNA]</scope>
    <source>
        <strain evidence="7 8">A82846</strain>
    </source>
</reference>
<evidence type="ECO:0000313" key="8">
    <source>
        <dbReference type="Proteomes" id="UP000287547"/>
    </source>
</evidence>
<evidence type="ECO:0000259" key="6">
    <source>
        <dbReference type="PROSITE" id="PS51755"/>
    </source>
</evidence>
<dbReference type="SMART" id="SM01043">
    <property type="entry name" value="BTAD"/>
    <property type="match status" value="1"/>
</dbReference>
<evidence type="ECO:0000256" key="4">
    <source>
        <dbReference type="ARBA" id="ARBA00023163"/>
    </source>
</evidence>
<dbReference type="Pfam" id="PF00486">
    <property type="entry name" value="Trans_reg_C"/>
    <property type="match status" value="1"/>
</dbReference>
<dbReference type="PROSITE" id="PS51755">
    <property type="entry name" value="OMPR_PHOB"/>
    <property type="match status" value="1"/>
</dbReference>
<dbReference type="CDD" id="cd15831">
    <property type="entry name" value="BTAD"/>
    <property type="match status" value="1"/>
</dbReference>
<feature type="domain" description="OmpR/PhoB-type" evidence="6">
    <location>
        <begin position="1"/>
        <end position="99"/>
    </location>
</feature>
<dbReference type="Pfam" id="PF00931">
    <property type="entry name" value="NB-ARC"/>
    <property type="match status" value="1"/>
</dbReference>
<dbReference type="PRINTS" id="PR00364">
    <property type="entry name" value="DISEASERSIST"/>
</dbReference>
<dbReference type="InterPro" id="IPR001867">
    <property type="entry name" value="OmpR/PhoB-type_DNA-bd"/>
</dbReference>
<dbReference type="SMART" id="SM00028">
    <property type="entry name" value="TPR"/>
    <property type="match status" value="4"/>
</dbReference>
<dbReference type="InterPro" id="IPR011990">
    <property type="entry name" value="TPR-like_helical_dom_sf"/>
</dbReference>
<dbReference type="PANTHER" id="PTHR35807:SF1">
    <property type="entry name" value="TRANSCRIPTIONAL REGULATOR REDD"/>
    <property type="match status" value="1"/>
</dbReference>
<dbReference type="OrthoDB" id="5521887at2"/>
<dbReference type="GO" id="GO:0006355">
    <property type="term" value="P:regulation of DNA-templated transcription"/>
    <property type="evidence" value="ECO:0007669"/>
    <property type="project" value="InterPro"/>
</dbReference>
<dbReference type="InterPro" id="IPR016032">
    <property type="entry name" value="Sig_transdc_resp-reg_C-effctor"/>
</dbReference>
<dbReference type="InterPro" id="IPR005158">
    <property type="entry name" value="BTAD"/>
</dbReference>
<evidence type="ECO:0000313" key="7">
    <source>
        <dbReference type="EMBL" id="RSM88626.1"/>
    </source>
</evidence>
<organism evidence="7 8">
    <name type="scientific">Kibdelosporangium aridum</name>
    <dbReference type="NCBI Taxonomy" id="2030"/>
    <lineage>
        <taxon>Bacteria</taxon>
        <taxon>Bacillati</taxon>
        <taxon>Actinomycetota</taxon>
        <taxon>Actinomycetes</taxon>
        <taxon>Pseudonocardiales</taxon>
        <taxon>Pseudonocardiaceae</taxon>
        <taxon>Kibdelosporangium</taxon>
    </lineage>
</organism>
<accession>A0A428ZKK2</accession>
<dbReference type="Pfam" id="PF03704">
    <property type="entry name" value="BTAD"/>
    <property type="match status" value="1"/>
</dbReference>
<comment type="caution">
    <text evidence="7">The sequence shown here is derived from an EMBL/GenBank/DDBJ whole genome shotgun (WGS) entry which is preliminary data.</text>
</comment>
<dbReference type="GO" id="GO:0003677">
    <property type="term" value="F:DNA binding"/>
    <property type="evidence" value="ECO:0007669"/>
    <property type="project" value="UniProtKB-UniRule"/>
</dbReference>
<comment type="similarity">
    <text evidence="1">Belongs to the AfsR/DnrI/RedD regulatory family.</text>
</comment>
<dbReference type="GO" id="GO:0043531">
    <property type="term" value="F:ADP binding"/>
    <property type="evidence" value="ECO:0007669"/>
    <property type="project" value="InterPro"/>
</dbReference>
<proteinExistence type="inferred from homology"/>
<dbReference type="SMART" id="SM00862">
    <property type="entry name" value="Trans_reg_C"/>
    <property type="match status" value="1"/>
</dbReference>
<evidence type="ECO:0000256" key="1">
    <source>
        <dbReference type="ARBA" id="ARBA00005820"/>
    </source>
</evidence>
<dbReference type="EMBL" id="QHKI01000004">
    <property type="protein sequence ID" value="RSM88626.1"/>
    <property type="molecule type" value="Genomic_DNA"/>
</dbReference>
<dbReference type="SUPFAM" id="SSF46894">
    <property type="entry name" value="C-terminal effector domain of the bipartite response regulators"/>
    <property type="match status" value="1"/>
</dbReference>
<keyword evidence="2" id="KW-0805">Transcription regulation</keyword>
<sequence>MSSHGGSMRFRILGQLAIADGSGWAGVSGSVAQSVLATLLLRGNDVVSLDRIVDEIWGECPPKTAATQVHRAIMRLRRAIGDPDGQRLVTVAPGYRLTVDHGDVDTHRFADLARQGHAAKRAGQLDRAVELLAAALALWRGPALSGVPASPLVAAESDRLAEERLTVWEARVDAELARGRHAHLVGDLRRHVDENPLREQAWVQLMVALDGSGRRAEALSAYSEVSALLADELGVEPGPDLQRTRQAIVAGSSTQGRAPLPHQLPVDLDSFVDRTEPLGTAAQWLASTTPWIAVTGPGGVGKTAFAVRLAHRSRSLFPDGQFYARLGASASGGSVVARLLTTLGVPQGPDMPREPDEQAAMFWELLGGRRVLIVIDNVPDESHVRPLLPVGEGCGLVLTSRRRLAGLDSLRSLPLAALPADAGVTLLRTVAGTSRVDPGDSPAADDVVRCCGGLPLAIRIAGARLAARPNWTTADLARQLSDARNRLDWLQLGDLEVRASLVAGHADLTDKHRVLLRRLGLLETAEFAPWVAEALVDTDTNHAERLLDDLVEAHLVEPAGRGLSGPRYTMHDLVRLAACETVEEADFHAVQRVLNGWLALAVAADDQLAHWVGLDPEPAPVWRPPAELLAIAEADPLRWFDEEHLALLQAIRQAAERGCAGVAWALAQRVSTYLETRGRYEEWRDALMQGLSAADEAGDRQGQATMLGLLMQVDAIRDEHLGSLRYAVLCIAAYRETSQASVFRAAPPVVTPALEEARRQGDAVAVGFEASRLALACRLVGEDCDYLGLLEEARDAFRVGGIPLLELWTLKNVGLVYCRSHRFDEVDEIMRRAQEIVKELGEEALTKYGGGDLAGVAVQYGRLDLAERIAVEAVRQAREVADRWSEARALTTLGEIHTGRGDRRAAADSYQQALDIWRALRHSRRTRHVESALERLALDAPST</sequence>
<dbReference type="GO" id="GO:0000160">
    <property type="term" value="P:phosphorelay signal transduction system"/>
    <property type="evidence" value="ECO:0007669"/>
    <property type="project" value="InterPro"/>
</dbReference>
<name>A0A428ZKK2_KIBAR</name>
<dbReference type="Gene3D" id="1.25.40.10">
    <property type="entry name" value="Tetratricopeptide repeat domain"/>
    <property type="match status" value="2"/>
</dbReference>
<dbReference type="InterPro" id="IPR036388">
    <property type="entry name" value="WH-like_DNA-bd_sf"/>
</dbReference>
<evidence type="ECO:0000256" key="5">
    <source>
        <dbReference type="PROSITE-ProRule" id="PRU01091"/>
    </source>
</evidence>
<dbReference type="InterPro" id="IPR027417">
    <property type="entry name" value="P-loop_NTPase"/>
</dbReference>
<evidence type="ECO:0000256" key="2">
    <source>
        <dbReference type="ARBA" id="ARBA00023015"/>
    </source>
</evidence>